<dbReference type="OrthoDB" id="421979at2759"/>
<dbReference type="FunFam" id="3.90.550.50:FF:000006">
    <property type="entry name" value="Fringe-related protein-like"/>
    <property type="match status" value="1"/>
</dbReference>
<dbReference type="Gene3D" id="3.90.550.50">
    <property type="match status" value="1"/>
</dbReference>
<organism evidence="2 3">
    <name type="scientific">Handroanthus impetiginosus</name>
    <dbReference type="NCBI Taxonomy" id="429701"/>
    <lineage>
        <taxon>Eukaryota</taxon>
        <taxon>Viridiplantae</taxon>
        <taxon>Streptophyta</taxon>
        <taxon>Embryophyta</taxon>
        <taxon>Tracheophyta</taxon>
        <taxon>Spermatophyta</taxon>
        <taxon>Magnoliopsida</taxon>
        <taxon>eudicotyledons</taxon>
        <taxon>Gunneridae</taxon>
        <taxon>Pentapetalae</taxon>
        <taxon>asterids</taxon>
        <taxon>lamiids</taxon>
        <taxon>Lamiales</taxon>
        <taxon>Bignoniaceae</taxon>
        <taxon>Crescentiina</taxon>
        <taxon>Tabebuia alliance</taxon>
        <taxon>Handroanthus</taxon>
    </lineage>
</organism>
<keyword evidence="1" id="KW-0472">Membrane</keyword>
<keyword evidence="1" id="KW-0812">Transmembrane</keyword>
<name>A0A2G9HLD5_9LAMI</name>
<evidence type="ECO:0000313" key="3">
    <source>
        <dbReference type="Proteomes" id="UP000231279"/>
    </source>
</evidence>
<dbReference type="EC" id="2.4.1.222" evidence="2"/>
<accession>A0A2G9HLD5</accession>
<protein>
    <submittedName>
        <fullName evidence="2">Galactosyltransferase</fullName>
        <ecNumber evidence="2">2.4.1.222</ecNumber>
    </submittedName>
</protein>
<dbReference type="InterPro" id="IPR006740">
    <property type="entry name" value="DUF604"/>
</dbReference>
<keyword evidence="1" id="KW-1133">Transmembrane helix</keyword>
<comment type="caution">
    <text evidence="2">The sequence shown here is derived from an EMBL/GenBank/DDBJ whole genome shotgun (WGS) entry which is preliminary data.</text>
</comment>
<keyword evidence="2" id="KW-0808">Transferase</keyword>
<dbReference type="AlphaFoldDB" id="A0A2G9HLD5"/>
<dbReference type="Proteomes" id="UP000231279">
    <property type="component" value="Unassembled WGS sequence"/>
</dbReference>
<evidence type="ECO:0000256" key="1">
    <source>
        <dbReference type="SAM" id="Phobius"/>
    </source>
</evidence>
<reference evidence="3" key="1">
    <citation type="journal article" date="2018" name="Gigascience">
        <title>Genome assembly of the Pink Ipe (Handroanthus impetiginosus, Bignoniaceae), a highly valued, ecologically keystone Neotropical timber forest tree.</title>
        <authorList>
            <person name="Silva-Junior O.B."/>
            <person name="Grattapaglia D."/>
            <person name="Novaes E."/>
            <person name="Collevatti R.G."/>
        </authorList>
    </citation>
    <scope>NUCLEOTIDE SEQUENCE [LARGE SCALE GENOMIC DNA]</scope>
    <source>
        <strain evidence="3">cv. UFG-1</strain>
    </source>
</reference>
<sequence>MKTFQPPSSRLKIFMIASFLLCITYLLALIFIVPITKTTSTSLHDLSSPTSLDHIVFGIASNEKSWSSRKNYVKLWWRPQEMRGCVFLERMPSNESLDQSDVNSVPRICVSEDTSRFRYTFRNGLRSAIRVARVVSETVALNYSDVRWFVFGDDDTIFFPENLVKTLSKFDHGLWYYIGTNSESFVQNKQFSYDMAFGGAGFAISYPLARVLAKVFDSCLHRYPHLYGSDGRIQACISELGVSLTHEPGFHQMDFRGSMFGLLASHPLRPLVSLHHWEAMDPIFPKMSPIKALEHLFQAVRIDSQRTMQKTVCYDRWFSWTISVSWGYAVQIFPRNVFLPDALRTQETYIPWRKGGGINDLYVVDTMGYDPDPCRRPPVFFLHNVSSAGDGIRSTYRMMNTDNCTFDMASPRKLEEIRVFSHKLELDRKQLQAPRRHCCDVLPSSVGTTMEIAIRECGGEELIHMR</sequence>
<keyword evidence="2" id="KW-0328">Glycosyltransferase</keyword>
<dbReference type="EMBL" id="NKXS01001473">
    <property type="protein sequence ID" value="PIN18335.1"/>
    <property type="molecule type" value="Genomic_DNA"/>
</dbReference>
<dbReference type="GO" id="GO:0033829">
    <property type="term" value="F:O-fucosylpeptide 3-beta-N-acetylglucosaminyltransferase activity"/>
    <property type="evidence" value="ECO:0007669"/>
    <property type="project" value="UniProtKB-EC"/>
</dbReference>
<keyword evidence="3" id="KW-1185">Reference proteome</keyword>
<dbReference type="PANTHER" id="PTHR10811">
    <property type="entry name" value="FRINGE-RELATED"/>
    <property type="match status" value="1"/>
</dbReference>
<dbReference type="STRING" id="429701.A0A2G9HLD5"/>
<proteinExistence type="predicted"/>
<evidence type="ECO:0000313" key="2">
    <source>
        <dbReference type="EMBL" id="PIN18335.1"/>
    </source>
</evidence>
<gene>
    <name evidence="2" type="ORF">CDL12_08995</name>
</gene>
<feature type="transmembrane region" description="Helical" evidence="1">
    <location>
        <begin position="12"/>
        <end position="33"/>
    </location>
</feature>
<dbReference type="Pfam" id="PF04646">
    <property type="entry name" value="DUF604"/>
    <property type="match status" value="1"/>
</dbReference>